<evidence type="ECO:0000313" key="2">
    <source>
        <dbReference type="Proteomes" id="UP000257039"/>
    </source>
</evidence>
<protein>
    <submittedName>
        <fullName evidence="1">Uncharacterized protein</fullName>
    </submittedName>
</protein>
<name>A0A4P9VRT9_9GAMM</name>
<dbReference type="RefSeq" id="WP_094788144.1">
    <property type="nucleotide sequence ID" value="NZ_NDXW01000001.1"/>
</dbReference>
<evidence type="ECO:0000313" key="1">
    <source>
        <dbReference type="EMBL" id="RDH45134.1"/>
    </source>
</evidence>
<keyword evidence="2" id="KW-1185">Reference proteome</keyword>
<gene>
    <name evidence="1" type="ORF">B9G39_17750</name>
</gene>
<dbReference type="EMBL" id="NDXW01000001">
    <property type="protein sequence ID" value="RDH45134.1"/>
    <property type="molecule type" value="Genomic_DNA"/>
</dbReference>
<reference evidence="1 2" key="1">
    <citation type="submission" date="2017-04" db="EMBL/GenBank/DDBJ databases">
        <title>Draft genome sequence of Zooshikella ganghwensis VG4 isolated from Red Sea sediments.</title>
        <authorList>
            <person name="Rehman Z."/>
            <person name="Alam I."/>
            <person name="Kamau A."/>
            <person name="Bajic V."/>
            <person name="Leiknes T."/>
        </authorList>
    </citation>
    <scope>NUCLEOTIDE SEQUENCE [LARGE SCALE GENOMIC DNA]</scope>
    <source>
        <strain evidence="1 2">VG4</strain>
    </source>
</reference>
<proteinExistence type="predicted"/>
<dbReference type="Proteomes" id="UP000257039">
    <property type="component" value="Unassembled WGS sequence"/>
</dbReference>
<accession>A0A4P9VRT9</accession>
<organism evidence="1 2">
    <name type="scientific">Zooshikella ganghwensis</name>
    <dbReference type="NCBI Taxonomy" id="202772"/>
    <lineage>
        <taxon>Bacteria</taxon>
        <taxon>Pseudomonadati</taxon>
        <taxon>Pseudomonadota</taxon>
        <taxon>Gammaproteobacteria</taxon>
        <taxon>Oceanospirillales</taxon>
        <taxon>Zooshikellaceae</taxon>
        <taxon>Zooshikella</taxon>
    </lineage>
</organism>
<comment type="caution">
    <text evidence="1">The sequence shown here is derived from an EMBL/GenBank/DDBJ whole genome shotgun (WGS) entry which is preliminary data.</text>
</comment>
<dbReference type="AlphaFoldDB" id="A0A4P9VRT9"/>
<sequence length="75" mass="8993">MREILAAIAFFFTLWVMYKLLFGNKDELIECIKFWFTPDIVSMFRGNYWEDHWAEFKLFIWLGSAAAVAYGVYHL</sequence>